<dbReference type="GeneID" id="41959496"/>
<dbReference type="Pfam" id="PF24173">
    <property type="entry name" value="TPR_TTI1_N"/>
    <property type="match status" value="1"/>
</dbReference>
<proteinExistence type="predicted"/>
<name>A0A6P8B900_PYRGI</name>
<dbReference type="InterPro" id="IPR011989">
    <property type="entry name" value="ARM-like"/>
</dbReference>
<sequence length="1127" mass="123697">MEQPLFRNSSSARTELFAKLKPCCVEISKLVMRPPAAPSQNNQLLQLTDQVYSILNGQISYDASAVDAKIAEYVFFPLSFIFKNKEDHSARVLENAIKCLRMLIQYGWRSTISTSLAQQLLILLTFIIAGVPGQQRTAPPPEETVLECYRSLAVLIREACQSSSASESLVDSSGLPSLGHTVTVILDGTIDGTTADIQLAALDALRALFVSMKDRSALASFLPGSVSTLSKLLSPPASLKLQKRVLCYGIRVFGDVLTRVLGDIHNRDALRQLTSDTTEEEKDDELSGKELSASWLKATSAQVRMALAMVLKLRSHESDDVREAVERLSLCLLDECHASLADCTVFLVETAIVTWKEEKDSADLLGGPKHTALSIRDSALPQSAAVQTTLQDLAMIYPELQDAIKTVVHNMITSMPRIMQTSDERIKQQSIFALSQGQRMVKVLHIDSSLLHEALSSSLRDSIVALTSSKKHLNVVADAEFGGEMSVNSTDLVARPGETRTFKPIMLAHGSQAGTRDAFLRMVAGIGSPSQQAELATDMISLARDLSGIDQVTALWLAFELLKVALAKNEQDEQFFDFSGAMSTSEPTEVFQELYQFSVLILTSHTDSLEVDWRLEAIAIEVTTFAASQMGVSFRPELIDTLYPIATFLGSQNTQLRLHAMTALGLIASACGYQDVSELIVDNADYMVNSVSLRLTSMDITPASLQVLRMMVRLTGPRLLPFLDDTVAAIFAALENYHGYPAFVERLFSVLSEVVQQGVKSDVLLLESTEARTVDHRKRPITIATIKDIESEVKERMAKKQKRRMEKDDILPGARVKHPQKPWASEAKELLDERERKMNADDDEGAEDTGPGGEIEKPKPVRTPTYELLSRVTTLTQYYLTSPTPTLRKSLLDLLSTITSSMALDEDAFLPMVNSLWPVVISRLHDGEPFVVAAALRAIAALAQGAGDFLASRIKTEWWDFMYRWCLKAKQDSKAVSIGNGGRSGKGNNSIPSHSGRNVGRLNMALVGNEVVLPHRGQGGSKTGTGGVDLEKYSNSGLGRFAQAAQVWEATVDMLVALVSFVRLDDEMFDQILELLADELDRNSDARAALEVVNADAVWLARLERGSLAQDLSVPPVMDGIRFATWA</sequence>
<accession>A0A6P8B900</accession>
<dbReference type="GO" id="GO:0005737">
    <property type="term" value="C:cytoplasm"/>
    <property type="evidence" value="ECO:0007669"/>
    <property type="project" value="TreeGrafter"/>
</dbReference>
<evidence type="ECO:0000313" key="5">
    <source>
        <dbReference type="RefSeq" id="XP_030983633.1"/>
    </source>
</evidence>
<feature type="region of interest" description="Disordered" evidence="1">
    <location>
        <begin position="838"/>
        <end position="863"/>
    </location>
</feature>
<evidence type="ECO:0000313" key="4">
    <source>
        <dbReference type="Proteomes" id="UP000515153"/>
    </source>
</evidence>
<feature type="region of interest" description="Disordered" evidence="1">
    <location>
        <begin position="978"/>
        <end position="997"/>
    </location>
</feature>
<feature type="domain" description="TTI1 N-terminal TPR" evidence="2">
    <location>
        <begin position="17"/>
        <end position="357"/>
    </location>
</feature>
<dbReference type="AlphaFoldDB" id="A0A6P8B900"/>
<dbReference type="Pfam" id="PF24181">
    <property type="entry name" value="TPR_TTI1_C"/>
    <property type="match status" value="1"/>
</dbReference>
<dbReference type="RefSeq" id="XP_030983633.1">
    <property type="nucleotide sequence ID" value="XM_031124587.1"/>
</dbReference>
<dbReference type="Proteomes" id="UP000515153">
    <property type="component" value="Unplaced"/>
</dbReference>
<dbReference type="Gene3D" id="1.25.10.10">
    <property type="entry name" value="Leucine-rich Repeat Variant"/>
    <property type="match status" value="2"/>
</dbReference>
<protein>
    <recommendedName>
        <fullName evidence="6">TEL2-interacting protein 1</fullName>
    </recommendedName>
</protein>
<organism evidence="4 5">
    <name type="scientific">Pyricularia grisea</name>
    <name type="common">Crabgrass-specific blast fungus</name>
    <name type="synonym">Magnaporthe grisea</name>
    <dbReference type="NCBI Taxonomy" id="148305"/>
    <lineage>
        <taxon>Eukaryota</taxon>
        <taxon>Fungi</taxon>
        <taxon>Dikarya</taxon>
        <taxon>Ascomycota</taxon>
        <taxon>Pezizomycotina</taxon>
        <taxon>Sordariomycetes</taxon>
        <taxon>Sordariomycetidae</taxon>
        <taxon>Magnaporthales</taxon>
        <taxon>Pyriculariaceae</taxon>
        <taxon>Pyricularia</taxon>
    </lineage>
</organism>
<evidence type="ECO:0000259" key="3">
    <source>
        <dbReference type="Pfam" id="PF24181"/>
    </source>
</evidence>
<feature type="region of interest" description="Disordered" evidence="1">
    <location>
        <begin position="798"/>
        <end position="825"/>
    </location>
</feature>
<evidence type="ECO:0000259" key="2">
    <source>
        <dbReference type="Pfam" id="PF24173"/>
    </source>
</evidence>
<dbReference type="InterPro" id="IPR057567">
    <property type="entry name" value="TPR_TTI1_C"/>
</dbReference>
<evidence type="ECO:0008006" key="6">
    <source>
        <dbReference type="Google" id="ProtNLM"/>
    </source>
</evidence>
<dbReference type="InterPro" id="IPR057566">
    <property type="entry name" value="TPR_TTI1_N"/>
</dbReference>
<dbReference type="InterPro" id="IPR016024">
    <property type="entry name" value="ARM-type_fold"/>
</dbReference>
<dbReference type="InterPro" id="IPR049362">
    <property type="entry name" value="TTI1_rpt"/>
</dbReference>
<reference evidence="5" key="2">
    <citation type="submission" date="2019-10" db="EMBL/GenBank/DDBJ databases">
        <authorList>
            <consortium name="NCBI Genome Project"/>
        </authorList>
    </citation>
    <scope>NUCLEOTIDE SEQUENCE</scope>
    <source>
        <strain evidence="5">NI907</strain>
    </source>
</reference>
<evidence type="ECO:0000256" key="1">
    <source>
        <dbReference type="SAM" id="MobiDB-lite"/>
    </source>
</evidence>
<feature type="domain" description="TTI1 C-terminal TPR" evidence="3">
    <location>
        <begin position="800"/>
        <end position="969"/>
    </location>
</feature>
<dbReference type="PANTHER" id="PTHR18460:SF3">
    <property type="entry name" value="TELO2-INTERACTING PROTEIN 1 HOMOLOG"/>
    <property type="match status" value="1"/>
</dbReference>
<dbReference type="SUPFAM" id="SSF48371">
    <property type="entry name" value="ARM repeat"/>
    <property type="match status" value="1"/>
</dbReference>
<dbReference type="Pfam" id="PF21547">
    <property type="entry name" value="TTI1"/>
    <property type="match status" value="1"/>
</dbReference>
<dbReference type="InterPro" id="IPR016441">
    <property type="entry name" value="Tti1"/>
</dbReference>
<dbReference type="PANTHER" id="PTHR18460">
    <property type="entry name" value="TEL2 INTERACTING PROTEIN 1 TTI1 FAMILY MEMBER"/>
    <property type="match status" value="1"/>
</dbReference>
<dbReference type="InterPro" id="IPR052587">
    <property type="entry name" value="TELO2-interacting_protein_1"/>
</dbReference>
<gene>
    <name evidence="5" type="ORF">PgNI_04542</name>
</gene>
<dbReference type="KEGG" id="pgri:PgNI_04542"/>
<reference evidence="5" key="1">
    <citation type="journal article" date="2019" name="Mol. Biol. Evol.">
        <title>Blast fungal genomes show frequent chromosomal changes, gene gains and losses, and effector gene turnover.</title>
        <authorList>
            <person name="Gomez Luciano L.B."/>
            <person name="Jason Tsai I."/>
            <person name="Chuma I."/>
            <person name="Tosa Y."/>
            <person name="Chen Y.H."/>
            <person name="Li J.Y."/>
            <person name="Li M.Y."/>
            <person name="Jade Lu M.Y."/>
            <person name="Nakayashiki H."/>
            <person name="Li W.H."/>
        </authorList>
    </citation>
    <scope>NUCLEOTIDE SEQUENCE</scope>
    <source>
        <strain evidence="5">NI907</strain>
    </source>
</reference>
<keyword evidence="4" id="KW-1185">Reference proteome</keyword>
<reference evidence="5" key="3">
    <citation type="submission" date="2025-08" db="UniProtKB">
        <authorList>
            <consortium name="RefSeq"/>
        </authorList>
    </citation>
    <scope>IDENTIFICATION</scope>
    <source>
        <strain evidence="5">NI907</strain>
    </source>
</reference>
<dbReference type="PIRSF" id="PIRSF005250">
    <property type="entry name" value="UCP005250"/>
    <property type="match status" value="1"/>
</dbReference>